<proteinExistence type="predicted"/>
<evidence type="ECO:0000313" key="1">
    <source>
        <dbReference type="EMBL" id="KAJ8644658.1"/>
    </source>
</evidence>
<dbReference type="EMBL" id="CM056810">
    <property type="protein sequence ID" value="KAJ8644658.1"/>
    <property type="molecule type" value="Genomic_DNA"/>
</dbReference>
<evidence type="ECO:0000313" key="2">
    <source>
        <dbReference type="Proteomes" id="UP001234297"/>
    </source>
</evidence>
<dbReference type="Proteomes" id="UP001234297">
    <property type="component" value="Chromosome 2"/>
</dbReference>
<accession>A0ACC2MGK7</accession>
<name>A0ACC2MGK7_PERAE</name>
<comment type="caution">
    <text evidence="1">The sequence shown here is derived from an EMBL/GenBank/DDBJ whole genome shotgun (WGS) entry which is preliminary data.</text>
</comment>
<reference evidence="1 2" key="1">
    <citation type="journal article" date="2022" name="Hortic Res">
        <title>A haplotype resolved chromosomal level avocado genome allows analysis of novel avocado genes.</title>
        <authorList>
            <person name="Nath O."/>
            <person name="Fletcher S.J."/>
            <person name="Hayward A."/>
            <person name="Shaw L.M."/>
            <person name="Masouleh A.K."/>
            <person name="Furtado A."/>
            <person name="Henry R.J."/>
            <person name="Mitter N."/>
        </authorList>
    </citation>
    <scope>NUCLEOTIDE SEQUENCE [LARGE SCALE GENOMIC DNA]</scope>
    <source>
        <strain evidence="2">cv. Hass</strain>
    </source>
</reference>
<organism evidence="1 2">
    <name type="scientific">Persea americana</name>
    <name type="common">Avocado</name>
    <dbReference type="NCBI Taxonomy" id="3435"/>
    <lineage>
        <taxon>Eukaryota</taxon>
        <taxon>Viridiplantae</taxon>
        <taxon>Streptophyta</taxon>
        <taxon>Embryophyta</taxon>
        <taxon>Tracheophyta</taxon>
        <taxon>Spermatophyta</taxon>
        <taxon>Magnoliopsida</taxon>
        <taxon>Magnoliidae</taxon>
        <taxon>Laurales</taxon>
        <taxon>Lauraceae</taxon>
        <taxon>Persea</taxon>
    </lineage>
</organism>
<gene>
    <name evidence="1" type="ORF">MRB53_006406</name>
</gene>
<sequence length="429" mass="47156">MSLPPELGLDCKTNGYSIILNSFGDDSQQTQKLKEFLDCLEEERLKIDAFKRELPLCMQLLNNAVEASRRQLETYQASQGTRPVLEEFIPLKQSSAELSDNTSNKSEKTNWMTTAQLWSQANDGSKCNAAKMSSSDETVQGFSITPKLSLDNKERNGGGFLPFSRERNFCTNPPELTLASVNKEIEEKKCLGPANGMSSSGKEHCTKAEKEKGMANEAGAQTTTQPQRKARRCWSPDLHRRFVNALQMLGGSQVATPKQIRELMKVDGLTNDEVKSHLQKYRLHTRRPGPNPPSPATQAPQLFLLGGILVPPEYAAAHGAIYGGHPSSAHYCAPPVPQDFYPGPPHHHYHPYNKASSQTHSSPESDNREAGERSESMEEVEEEGGGKSDSGSWRGRGKEEGMVARGLLSLKDGGEDEGESHGSGITLKF</sequence>
<protein>
    <submittedName>
        <fullName evidence="1">Uncharacterized protein</fullName>
    </submittedName>
</protein>
<keyword evidence="2" id="KW-1185">Reference proteome</keyword>